<dbReference type="InterPro" id="IPR000253">
    <property type="entry name" value="FHA_dom"/>
</dbReference>
<feature type="compositionally biased region" description="Polar residues" evidence="1">
    <location>
        <begin position="86"/>
        <end position="104"/>
    </location>
</feature>
<evidence type="ECO:0000313" key="3">
    <source>
        <dbReference type="EMBL" id="TXC09982.1"/>
    </source>
</evidence>
<proteinExistence type="predicted"/>
<gene>
    <name evidence="3" type="ORF">FocTR4_00005039</name>
</gene>
<dbReference type="SUPFAM" id="SSF56112">
    <property type="entry name" value="Protein kinase-like (PK-like)"/>
    <property type="match status" value="1"/>
</dbReference>
<dbReference type="EMBL" id="VMNF01000004">
    <property type="protein sequence ID" value="TXC09982.1"/>
    <property type="molecule type" value="Genomic_DNA"/>
</dbReference>
<dbReference type="CDD" id="cd00060">
    <property type="entry name" value="FHA"/>
    <property type="match status" value="1"/>
</dbReference>
<reference evidence="3 4" key="1">
    <citation type="submission" date="2019-07" db="EMBL/GenBank/DDBJ databases">
        <title>The First High-Quality Draft Genome Sequence of the Causal Agent of the Current Panama Disease Epidemic.</title>
        <authorList>
            <person name="Warmington R.J."/>
            <person name="Kay W."/>
            <person name="Jeffries A."/>
            <person name="Bebber D."/>
            <person name="Moore K."/>
            <person name="Studholme D.J."/>
        </authorList>
    </citation>
    <scope>NUCLEOTIDE SEQUENCE [LARGE SCALE GENOMIC DNA]</scope>
    <source>
        <strain evidence="3 4">TR4</strain>
    </source>
</reference>
<protein>
    <recommendedName>
        <fullName evidence="2">FHA domain-containing protein</fullName>
    </recommendedName>
</protein>
<accession>A0A5C6THC3</accession>
<dbReference type="Proteomes" id="UP000321331">
    <property type="component" value="Unassembled WGS sequence"/>
</dbReference>
<feature type="region of interest" description="Disordered" evidence="1">
    <location>
        <begin position="347"/>
        <end position="371"/>
    </location>
</feature>
<dbReference type="PROSITE" id="PS50006">
    <property type="entry name" value="FHA_DOMAIN"/>
    <property type="match status" value="1"/>
</dbReference>
<feature type="region of interest" description="Disordered" evidence="1">
    <location>
        <begin position="154"/>
        <end position="180"/>
    </location>
</feature>
<evidence type="ECO:0000313" key="4">
    <source>
        <dbReference type="Proteomes" id="UP000321331"/>
    </source>
</evidence>
<feature type="compositionally biased region" description="Basic and acidic residues" evidence="1">
    <location>
        <begin position="30"/>
        <end position="39"/>
    </location>
</feature>
<evidence type="ECO:0000259" key="2">
    <source>
        <dbReference type="PROSITE" id="PS50006"/>
    </source>
</evidence>
<feature type="compositionally biased region" description="Basic and acidic residues" evidence="1">
    <location>
        <begin position="74"/>
        <end position="85"/>
    </location>
</feature>
<dbReference type="SUPFAM" id="SSF49879">
    <property type="entry name" value="SMAD/FHA domain"/>
    <property type="match status" value="1"/>
</dbReference>
<sequence length="371" mass="40895">MAPQPEKSQLKRPRGSLPDDETETKKPRRAERLEADPDKTPIVNKQHLPSPLTHLTDDSNELNKEPTATPPGQKQHEITPKKTEDTYSQGQALSSPPQDTQPLSQFVDRHPAISDDIEDEIREGVWGYLVPLDPKYGDKPIVLKKRSACPLPDTVADSAKQDNKHHTNENGKSAAMKDEEAFEKKKEKGVSSGGYLIGRHPECDIVVNDGIVSNRHCLIFTENKVDLIDSMLIVDPEKRFTIDQCLQHPWLTQSSPGVNDSTGGLVGGIAGLEVNRRAPARERTLLASLNTVQVTAQLEVGKDKNPVKVFSKNKGRVTNIAKESDPAAQRAPDEFIEMGGKGDQELFADDDSSIYPIGDNGEKIKANKAKR</sequence>
<evidence type="ECO:0000256" key="1">
    <source>
        <dbReference type="SAM" id="MobiDB-lite"/>
    </source>
</evidence>
<feature type="compositionally biased region" description="Basic and acidic residues" evidence="1">
    <location>
        <begin position="55"/>
        <end position="64"/>
    </location>
</feature>
<dbReference type="Pfam" id="PF00498">
    <property type="entry name" value="FHA"/>
    <property type="match status" value="1"/>
</dbReference>
<comment type="caution">
    <text evidence="3">The sequence shown here is derived from an EMBL/GenBank/DDBJ whole genome shotgun (WGS) entry which is preliminary data.</text>
</comment>
<feature type="compositionally biased region" description="Basic and acidic residues" evidence="1">
    <location>
        <begin position="159"/>
        <end position="180"/>
    </location>
</feature>
<dbReference type="Gene3D" id="2.60.200.20">
    <property type="match status" value="1"/>
</dbReference>
<dbReference type="AlphaFoldDB" id="A0A5C6THC3"/>
<dbReference type="InterPro" id="IPR011009">
    <property type="entry name" value="Kinase-like_dom_sf"/>
</dbReference>
<feature type="domain" description="FHA" evidence="2">
    <location>
        <begin position="195"/>
        <end position="220"/>
    </location>
</feature>
<dbReference type="InterPro" id="IPR008984">
    <property type="entry name" value="SMAD_FHA_dom_sf"/>
</dbReference>
<organism evidence="3 4">
    <name type="scientific">Fusarium oxysporum f. sp. cubense</name>
    <dbReference type="NCBI Taxonomy" id="61366"/>
    <lineage>
        <taxon>Eukaryota</taxon>
        <taxon>Fungi</taxon>
        <taxon>Dikarya</taxon>
        <taxon>Ascomycota</taxon>
        <taxon>Pezizomycotina</taxon>
        <taxon>Sordariomycetes</taxon>
        <taxon>Hypocreomycetidae</taxon>
        <taxon>Hypocreales</taxon>
        <taxon>Nectriaceae</taxon>
        <taxon>Fusarium</taxon>
        <taxon>Fusarium oxysporum species complex</taxon>
    </lineage>
</organism>
<feature type="region of interest" description="Disordered" evidence="1">
    <location>
        <begin position="1"/>
        <end position="108"/>
    </location>
</feature>
<name>A0A5C6THC3_FUSOC</name>